<dbReference type="RefSeq" id="WP_250427368.1">
    <property type="nucleotide sequence ID" value="NZ_JALPRR010000001.1"/>
</dbReference>
<comment type="caution">
    <text evidence="1">The sequence shown here is derived from an EMBL/GenBank/DDBJ whole genome shotgun (WGS) entry which is preliminary data.</text>
</comment>
<evidence type="ECO:0000313" key="1">
    <source>
        <dbReference type="EMBL" id="MFD2245716.1"/>
    </source>
</evidence>
<keyword evidence="2" id="KW-1185">Reference proteome</keyword>
<dbReference type="EMBL" id="JBHUIM010000001">
    <property type="protein sequence ID" value="MFD2245716.1"/>
    <property type="molecule type" value="Genomic_DNA"/>
</dbReference>
<evidence type="ECO:0008006" key="3">
    <source>
        <dbReference type="Google" id="ProtNLM"/>
    </source>
</evidence>
<organism evidence="1 2">
    <name type="scientific">Pontibacter ruber</name>
    <dbReference type="NCBI Taxonomy" id="1343895"/>
    <lineage>
        <taxon>Bacteria</taxon>
        <taxon>Pseudomonadati</taxon>
        <taxon>Bacteroidota</taxon>
        <taxon>Cytophagia</taxon>
        <taxon>Cytophagales</taxon>
        <taxon>Hymenobacteraceae</taxon>
        <taxon>Pontibacter</taxon>
    </lineage>
</organism>
<protein>
    <recommendedName>
        <fullName evidence="3">GLPGLI family protein</fullName>
    </recommendedName>
</protein>
<dbReference type="Proteomes" id="UP001597374">
    <property type="component" value="Unassembled WGS sequence"/>
</dbReference>
<proteinExistence type="predicted"/>
<reference evidence="2" key="1">
    <citation type="journal article" date="2019" name="Int. J. Syst. Evol. Microbiol.">
        <title>The Global Catalogue of Microorganisms (GCM) 10K type strain sequencing project: providing services to taxonomists for standard genome sequencing and annotation.</title>
        <authorList>
            <consortium name="The Broad Institute Genomics Platform"/>
            <consortium name="The Broad Institute Genome Sequencing Center for Infectious Disease"/>
            <person name="Wu L."/>
            <person name="Ma J."/>
        </authorList>
    </citation>
    <scope>NUCLEOTIDE SEQUENCE [LARGE SCALE GENOMIC DNA]</scope>
    <source>
        <strain evidence="2">CGMCC 4.1782</strain>
    </source>
</reference>
<name>A0ABW5CTI4_9BACT</name>
<accession>A0ABW5CTI4</accession>
<evidence type="ECO:0000313" key="2">
    <source>
        <dbReference type="Proteomes" id="UP001597374"/>
    </source>
</evidence>
<sequence>MHRSFTWQPQWLTLFVALLCYPILGQSQTRPTIDVQEWPTGEVVLTTGETMTGALSYHQNEEVVQVRQPDGAISTFSPVNVVYFTASDFEGGPNKLFRAYDWNLGKEYSDFKKPTFFEQLNEGKLTLIMREEYVQQDVSRTGLNPGYSGYYPYGYPAGSNWVMQVKEVYFVLLPNGDIRQLRNVRRDLQQLFGKKWDQVKSFIKMNKLDYDQPHHMIAIINFYNSLP</sequence>
<gene>
    <name evidence="1" type="ORF">ACFSKP_05585</name>
</gene>